<reference evidence="3 4" key="1">
    <citation type="submission" date="2019-07" db="EMBL/GenBank/DDBJ databases">
        <title>R&amp;d 2014.</title>
        <authorList>
            <person name="Klenk H.-P."/>
        </authorList>
    </citation>
    <scope>NUCLEOTIDE SEQUENCE [LARGE SCALE GENOMIC DNA]</scope>
    <source>
        <strain evidence="3 4">DSM 43194</strain>
    </source>
</reference>
<evidence type="ECO:0000256" key="1">
    <source>
        <dbReference type="ARBA" id="ARBA00007047"/>
    </source>
</evidence>
<keyword evidence="3" id="KW-0808">Transferase</keyword>
<feature type="region of interest" description="Disordered" evidence="2">
    <location>
        <begin position="268"/>
        <end position="293"/>
    </location>
</feature>
<evidence type="ECO:0000256" key="2">
    <source>
        <dbReference type="SAM" id="MobiDB-lite"/>
    </source>
</evidence>
<keyword evidence="4" id="KW-1185">Reference proteome</keyword>
<dbReference type="PANTHER" id="PTHR43293">
    <property type="entry name" value="ACETATE COA-TRANSFERASE YDIF"/>
    <property type="match status" value="1"/>
</dbReference>
<dbReference type="RefSeq" id="WP_048808101.1">
    <property type="nucleotide sequence ID" value="NZ_JOIJ01000003.1"/>
</dbReference>
<dbReference type="AlphaFoldDB" id="A0A660CGH9"/>
<accession>A0A660CGH9</accession>
<dbReference type="PANTHER" id="PTHR43293:SF3">
    <property type="entry name" value="CHOLESTEROL RING-CLEAVING HYDROLASE IPDB SUBUNIT"/>
    <property type="match status" value="1"/>
</dbReference>
<dbReference type="OrthoDB" id="3742129at2"/>
<dbReference type="SMART" id="SM00882">
    <property type="entry name" value="CoA_trans"/>
    <property type="match status" value="1"/>
</dbReference>
<evidence type="ECO:0000313" key="4">
    <source>
        <dbReference type="Proteomes" id="UP000317303"/>
    </source>
</evidence>
<dbReference type="InterPro" id="IPR004165">
    <property type="entry name" value="CoA_trans_fam_I"/>
</dbReference>
<dbReference type="Gene3D" id="3.40.1080.10">
    <property type="entry name" value="Glutaconate Coenzyme A-transferase"/>
    <property type="match status" value="1"/>
</dbReference>
<gene>
    <name evidence="3" type="ORF">JD82_01855</name>
</gene>
<feature type="compositionally biased region" description="Basic and acidic residues" evidence="2">
    <location>
        <begin position="279"/>
        <end position="293"/>
    </location>
</feature>
<dbReference type="Gene3D" id="3.30.30.40">
    <property type="match status" value="1"/>
</dbReference>
<dbReference type="Proteomes" id="UP000317303">
    <property type="component" value="Unassembled WGS sequence"/>
</dbReference>
<dbReference type="SUPFAM" id="SSF100950">
    <property type="entry name" value="NagB/RpiA/CoA transferase-like"/>
    <property type="match status" value="1"/>
</dbReference>
<name>A0A660CGH9_9PSEU</name>
<dbReference type="GO" id="GO:0008410">
    <property type="term" value="F:CoA-transferase activity"/>
    <property type="evidence" value="ECO:0007669"/>
    <property type="project" value="InterPro"/>
</dbReference>
<protein>
    <submittedName>
        <fullName evidence="3">Glutaconate CoA-transferase subunit A</fullName>
    </submittedName>
</protein>
<dbReference type="InterPro" id="IPR037171">
    <property type="entry name" value="NagB/RpiA_transferase-like"/>
</dbReference>
<sequence>MADIVTLADGIGELVRDGDVVALEGFTHLIPHAAGHEIIRQGRRDLTLVRMTPDIVYDQLIGAGCARKLVFSWGGNPGVGSLHRFRDAVQHAWPVPLEIEEHSHAGMANRYVAGASGLPFAVLRGYRGTDLPEHTSTIKWITCPFTGEELAAVPAINPDVTVVHAQRADRQGNVQMWGLVGVQKEAVLAAERSLVTVEEVVDELEPVPGQVILPGWAVTAVAEAPHGAHPSYAQGYYERDNAYYRYWDSIGSDREAFGNWVRDEVMNKGARNTGVPGKDGVDKKAGVDKEVPQ</sequence>
<comment type="similarity">
    <text evidence="1">Belongs to the 3-oxoacid CoA-transferase subunit B family.</text>
</comment>
<evidence type="ECO:0000313" key="3">
    <source>
        <dbReference type="EMBL" id="TWH20015.1"/>
    </source>
</evidence>
<proteinExistence type="inferred from homology"/>
<comment type="caution">
    <text evidence="3">The sequence shown here is derived from an EMBL/GenBank/DDBJ whole genome shotgun (WGS) entry which is preliminary data.</text>
</comment>
<dbReference type="EMBL" id="VLJV01000001">
    <property type="protein sequence ID" value="TWH20015.1"/>
    <property type="molecule type" value="Genomic_DNA"/>
</dbReference>
<organism evidence="3 4">
    <name type="scientific">Prauserella rugosa</name>
    <dbReference type="NCBI Taxonomy" id="43354"/>
    <lineage>
        <taxon>Bacteria</taxon>
        <taxon>Bacillati</taxon>
        <taxon>Actinomycetota</taxon>
        <taxon>Actinomycetes</taxon>
        <taxon>Pseudonocardiales</taxon>
        <taxon>Pseudonocardiaceae</taxon>
        <taxon>Prauserella</taxon>
    </lineage>
</organism>
<dbReference type="Pfam" id="PF01144">
    <property type="entry name" value="CoA_trans"/>
    <property type="match status" value="1"/>
</dbReference>